<reference evidence="2 3" key="1">
    <citation type="submission" date="2020-08" db="EMBL/GenBank/DDBJ databases">
        <title>Plant Genome Project.</title>
        <authorList>
            <person name="Zhang R.-G."/>
        </authorList>
    </citation>
    <scope>NUCLEOTIDE SEQUENCE [LARGE SCALE GENOMIC DNA]</scope>
    <source>
        <tissue evidence="2">Rhizome</tissue>
    </source>
</reference>
<dbReference type="Proteomes" id="UP000734854">
    <property type="component" value="Unassembled WGS sequence"/>
</dbReference>
<feature type="compositionally biased region" description="Basic residues" evidence="1">
    <location>
        <begin position="56"/>
        <end position="66"/>
    </location>
</feature>
<organism evidence="2 3">
    <name type="scientific">Zingiber officinale</name>
    <name type="common">Ginger</name>
    <name type="synonym">Amomum zingiber</name>
    <dbReference type="NCBI Taxonomy" id="94328"/>
    <lineage>
        <taxon>Eukaryota</taxon>
        <taxon>Viridiplantae</taxon>
        <taxon>Streptophyta</taxon>
        <taxon>Embryophyta</taxon>
        <taxon>Tracheophyta</taxon>
        <taxon>Spermatophyta</taxon>
        <taxon>Magnoliopsida</taxon>
        <taxon>Liliopsida</taxon>
        <taxon>Zingiberales</taxon>
        <taxon>Zingiberaceae</taxon>
        <taxon>Zingiber</taxon>
    </lineage>
</organism>
<proteinExistence type="predicted"/>
<feature type="region of interest" description="Disordered" evidence="1">
    <location>
        <begin position="23"/>
        <end position="77"/>
    </location>
</feature>
<dbReference type="EMBL" id="JACMSC010000008">
    <property type="protein sequence ID" value="KAG6510534.1"/>
    <property type="molecule type" value="Genomic_DNA"/>
</dbReference>
<keyword evidence="3" id="KW-1185">Reference proteome</keyword>
<feature type="compositionally biased region" description="Low complexity" evidence="1">
    <location>
        <begin position="34"/>
        <end position="45"/>
    </location>
</feature>
<protein>
    <submittedName>
        <fullName evidence="2">Uncharacterized protein</fullName>
    </submittedName>
</protein>
<gene>
    <name evidence="2" type="ORF">ZIOFF_028559</name>
</gene>
<evidence type="ECO:0000313" key="3">
    <source>
        <dbReference type="Proteomes" id="UP000734854"/>
    </source>
</evidence>
<sequence>MDLLLGVTDLHGDEAVVMMEDAMSGVTPPSLPVTSDTSFDTGSDSSGEKEASSGSVKKHKRNKRLKIVVLDPSSNQR</sequence>
<accession>A0A8J5GW45</accession>
<dbReference type="AlphaFoldDB" id="A0A8J5GW45"/>
<name>A0A8J5GW45_ZINOF</name>
<comment type="caution">
    <text evidence="2">The sequence shown here is derived from an EMBL/GenBank/DDBJ whole genome shotgun (WGS) entry which is preliminary data.</text>
</comment>
<evidence type="ECO:0000313" key="2">
    <source>
        <dbReference type="EMBL" id="KAG6510534.1"/>
    </source>
</evidence>
<evidence type="ECO:0000256" key="1">
    <source>
        <dbReference type="SAM" id="MobiDB-lite"/>
    </source>
</evidence>